<evidence type="ECO:0000313" key="4">
    <source>
        <dbReference type="RefSeq" id="XP_012825520.2"/>
    </source>
</evidence>
<evidence type="ECO:0000313" key="6">
    <source>
        <dbReference type="RefSeq" id="XP_012825522.2"/>
    </source>
</evidence>
<evidence type="ECO:0000313" key="7">
    <source>
        <dbReference type="RefSeq" id="XP_012825523.2"/>
    </source>
</evidence>
<reference evidence="1" key="1">
    <citation type="journal article" date="2010" name="Science">
        <title>The genome of the Western clawed frog Xenopus tropicalis.</title>
        <authorList>
            <person name="Hellsten U."/>
            <person name="Harland R.M."/>
            <person name="Gilchrist M.J."/>
            <person name="Hendrix D."/>
            <person name="Jurka J."/>
            <person name="Kapitonov V."/>
            <person name="Ovcharenko I."/>
            <person name="Putnam N.H."/>
            <person name="Shu S."/>
            <person name="Taher L."/>
            <person name="Blitz I.L."/>
            <person name="Blumberg B."/>
            <person name="Dichmann D.S."/>
            <person name="Dubchak I."/>
            <person name="Amaya E."/>
            <person name="Detter J.C."/>
            <person name="Fletcher R."/>
            <person name="Gerhard D.S."/>
            <person name="Goodstein D."/>
            <person name="Graves T."/>
            <person name="Grigoriev I.V."/>
            <person name="Grimwood J."/>
            <person name="Kawashima T."/>
            <person name="Lindquist E."/>
            <person name="Lucas S.M."/>
            <person name="Mead P.E."/>
            <person name="Mitros T."/>
            <person name="Ogino H."/>
            <person name="Ohta Y."/>
            <person name="Poliakov A.V."/>
            <person name="Pollet N."/>
            <person name="Robert J."/>
            <person name="Salamov A."/>
            <person name="Sater A.K."/>
            <person name="Schmutz J."/>
            <person name="Terry A."/>
            <person name="Vize P.D."/>
            <person name="Warren W.C."/>
            <person name="Wells D."/>
            <person name="Wills A."/>
            <person name="Wilson R.K."/>
            <person name="Zimmerman L.B."/>
            <person name="Zorn A.M."/>
            <person name="Grainger R."/>
            <person name="Grammer T."/>
            <person name="Khokha M.K."/>
            <person name="Richardson P.M."/>
            <person name="Rokhsar D.S."/>
        </authorList>
    </citation>
    <scope>NUCLEOTIDE SEQUENCE [LARGE SCALE GENOMIC DNA]</scope>
    <source>
        <strain evidence="1">Nigerian</strain>
    </source>
</reference>
<dbReference type="Bgee" id="ENSXETG00000033286">
    <property type="expression patterns" value="Expressed in 2-cell stage embryo and 14 other cell types or tissues"/>
</dbReference>
<dbReference type="PANTHER" id="PTHR21521">
    <property type="entry name" value="AMUN, ISOFORM A"/>
    <property type="match status" value="1"/>
</dbReference>
<dbReference type="RefSeq" id="XP_012825523.2">
    <property type="nucleotide sequence ID" value="XM_012970069.2"/>
</dbReference>
<dbReference type="GO" id="GO:0006281">
    <property type="term" value="P:DNA repair"/>
    <property type="evidence" value="ECO:0007669"/>
    <property type="project" value="InterPro"/>
</dbReference>
<dbReference type="GeneID" id="100145131"/>
<dbReference type="GO" id="GO:0003824">
    <property type="term" value="F:catalytic activity"/>
    <property type="evidence" value="ECO:0007669"/>
    <property type="project" value="InterPro"/>
</dbReference>
<evidence type="ECO:0000313" key="8">
    <source>
        <dbReference type="Xenbase" id="XB-GENE-5740334"/>
    </source>
</evidence>
<reference evidence="3 4" key="3">
    <citation type="submission" date="2025-04" db="UniProtKB">
        <authorList>
            <consortium name="RefSeq"/>
        </authorList>
    </citation>
    <scope>IDENTIFICATION</scope>
    <source>
        <strain evidence="3 4">Nigerian</strain>
        <tissue evidence="3 4">Liver and blood</tissue>
    </source>
</reference>
<dbReference type="InterPro" id="IPR011257">
    <property type="entry name" value="DNA_glycosylase"/>
</dbReference>
<dbReference type="RefSeq" id="XP_012825519.2">
    <property type="nucleotide sequence ID" value="XM_012970065.2"/>
</dbReference>
<evidence type="ECO:0000313" key="5">
    <source>
        <dbReference type="RefSeq" id="XP_012825521.2"/>
    </source>
</evidence>
<dbReference type="AGR" id="Xenbase:XB-GENE-5740334"/>
<proteinExistence type="predicted"/>
<dbReference type="RefSeq" id="XP_012825520.2">
    <property type="nucleotide sequence ID" value="XM_012970066.2"/>
</dbReference>
<dbReference type="OMA" id="NKVDPQQ"/>
<dbReference type="RefSeq" id="XP_012825521.2">
    <property type="nucleotide sequence ID" value="XM_012970067.2"/>
</dbReference>
<evidence type="ECO:0000313" key="3">
    <source>
        <dbReference type="RefSeq" id="XP_012825519.2"/>
    </source>
</evidence>
<reference evidence="1" key="2">
    <citation type="submission" date="2020-05" db="UniProtKB">
        <authorList>
            <consortium name="Ensembl"/>
        </authorList>
    </citation>
    <scope>IDENTIFICATION</scope>
</reference>
<gene>
    <name evidence="1 3 4 5 6 7 8" type="primary">linc02867</name>
</gene>
<dbReference type="Xenbase" id="XB-GENE-5740334">
    <property type="gene designation" value="linc02867"/>
</dbReference>
<dbReference type="Proteomes" id="UP000008143">
    <property type="component" value="Chromosome 9"/>
</dbReference>
<accession>A0A6I8PT67</accession>
<dbReference type="Ensembl" id="ENSXETT00000065228">
    <property type="protein sequence ID" value="ENSXETP00000061708"/>
    <property type="gene ID" value="ENSXETG00000033286"/>
</dbReference>
<protein>
    <submittedName>
        <fullName evidence="1">Long intergenic non-protein coding RNA 2867</fullName>
    </submittedName>
    <submittedName>
        <fullName evidence="3 4">Uncharacterized protein LOC100145131 isoform X2</fullName>
    </submittedName>
</protein>
<dbReference type="SUPFAM" id="SSF48150">
    <property type="entry name" value="DNA-glycosylase"/>
    <property type="match status" value="1"/>
</dbReference>
<dbReference type="PANTHER" id="PTHR21521:SF0">
    <property type="entry name" value="AMUN, ISOFORM A"/>
    <property type="match status" value="1"/>
</dbReference>
<organism evidence="1">
    <name type="scientific">Xenopus tropicalis</name>
    <name type="common">Western clawed frog</name>
    <name type="synonym">Silurana tropicalis</name>
    <dbReference type="NCBI Taxonomy" id="8364"/>
    <lineage>
        <taxon>Eukaryota</taxon>
        <taxon>Metazoa</taxon>
        <taxon>Chordata</taxon>
        <taxon>Craniata</taxon>
        <taxon>Vertebrata</taxon>
        <taxon>Euteleostomi</taxon>
        <taxon>Amphibia</taxon>
        <taxon>Batrachia</taxon>
        <taxon>Anura</taxon>
        <taxon>Pipoidea</taxon>
        <taxon>Pipidae</taxon>
        <taxon>Xenopodinae</taxon>
        <taxon>Xenopus</taxon>
        <taxon>Silurana</taxon>
    </lineage>
</organism>
<name>A0A6I8PT67_XENTR</name>
<dbReference type="AlphaFoldDB" id="A0A6I8PT67"/>
<dbReference type="CTD" id="100145131"/>
<keyword evidence="2" id="KW-1185">Reference proteome</keyword>
<sequence>MAQNSGLFHSEDPAVWQKASDIYWDVIAAKGAKQKKLVSLDKWFQEELPPCIAARPHKHLTREELVKLMEWKLTRGKFRPRLQQLVASNPDGAVETCTEKAFKLLPEVSAAINELCQLKGIGPATASAVLAAGAPELTAFMADEAVESIPGLTPVQYTLKHYLRYLEELRKKAAALSTEGSSEKWTPHQVELCLWAWGVARKLCPNLLGSQESGKIEERPKKKLKTK</sequence>
<dbReference type="RefSeq" id="XP_012825522.2">
    <property type="nucleotide sequence ID" value="XM_012970068.2"/>
</dbReference>
<dbReference type="GeneTree" id="ENSGT00530000064671"/>
<evidence type="ECO:0000313" key="1">
    <source>
        <dbReference type="Ensembl" id="ENSXETP00000061708"/>
    </source>
</evidence>
<evidence type="ECO:0000313" key="2">
    <source>
        <dbReference type="Proteomes" id="UP000008143"/>
    </source>
</evidence>